<keyword evidence="2" id="KW-1133">Transmembrane helix</keyword>
<proteinExistence type="predicted"/>
<accession>A0A5B9DRV8</accession>
<dbReference type="PANTHER" id="PTHR23526">
    <property type="entry name" value="INTEGRAL MEMBRANE TRANSPORT PROTEIN-RELATED"/>
    <property type="match status" value="1"/>
</dbReference>
<protein>
    <submittedName>
        <fullName evidence="4">MFS transporter</fullName>
    </submittedName>
</protein>
<sequence length="392" mass="39996">MARRMLIRAPLALLLLAAFLVQFTVPLTRVASTYQAIALGLDPNLAGLLAAAFAVVPLFLVVWFGRLTDRHGVKPTMLVGAALIALAVLTLTIGAASLPVLFGGIALLGVGQTLHYSGLQMVVPQVSTRPHRDAILGNYLLATSLGDACAPLVIGLVGSDHPERIGHQLYLVACFTGIALVIVATLLALRLRPQAARLEALPSIGAIVRTPGLVAILLAGSICATAQDLMITYLPVLGLERGIPAATIGVMLAVISLSSVASRASYGVLSRWLGRGRLASIAALAAAGGLALLAVPLPSAAMFPFLPLVGFGLGSAGTATLAGLLFIAPRGARGTAMSMRQMGNRLGLFSVPFAVGAVALATGGAGTFAMLAAVVASASMLARRANRASSLK</sequence>
<evidence type="ECO:0000256" key="1">
    <source>
        <dbReference type="ARBA" id="ARBA00022692"/>
    </source>
</evidence>
<dbReference type="Proteomes" id="UP000321062">
    <property type="component" value="Chromosome"/>
</dbReference>
<dbReference type="PANTHER" id="PTHR23526:SF4">
    <property type="entry name" value="INTEGRAL MEMBRANE TRANSPORT PROTEIN"/>
    <property type="match status" value="1"/>
</dbReference>
<keyword evidence="3" id="KW-0472">Membrane</keyword>
<evidence type="ECO:0000256" key="2">
    <source>
        <dbReference type="ARBA" id="ARBA00022989"/>
    </source>
</evidence>
<dbReference type="EMBL" id="CP041690">
    <property type="protein sequence ID" value="QEE22170.1"/>
    <property type="molecule type" value="Genomic_DNA"/>
</dbReference>
<dbReference type="SUPFAM" id="SSF103473">
    <property type="entry name" value="MFS general substrate transporter"/>
    <property type="match status" value="1"/>
</dbReference>
<reference evidence="4 5" key="1">
    <citation type="journal article" date="2015" name="Int. J. Syst. Evol. Microbiol.">
        <title>Youhaiella tibetensis gen. nov., sp. nov., isolated from subsurface sediment.</title>
        <authorList>
            <person name="Wang Y.X."/>
            <person name="Huang F.Q."/>
            <person name="Nogi Y."/>
            <person name="Pang S.J."/>
            <person name="Wang P.K."/>
            <person name="Lv J."/>
        </authorList>
    </citation>
    <scope>NUCLEOTIDE SEQUENCE [LARGE SCALE GENOMIC DNA]</scope>
    <source>
        <strain evidence="5">fig4</strain>
    </source>
</reference>
<name>A0A5B9DRV8_9HYPH</name>
<dbReference type="RefSeq" id="WP_147657668.1">
    <property type="nucleotide sequence ID" value="NZ_BMFM01000001.1"/>
</dbReference>
<evidence type="ECO:0000313" key="4">
    <source>
        <dbReference type="EMBL" id="QEE22170.1"/>
    </source>
</evidence>
<dbReference type="PROSITE" id="PS50850">
    <property type="entry name" value="MFS"/>
    <property type="match status" value="1"/>
</dbReference>
<dbReference type="InterPro" id="IPR020846">
    <property type="entry name" value="MFS_dom"/>
</dbReference>
<evidence type="ECO:0000256" key="3">
    <source>
        <dbReference type="ARBA" id="ARBA00023136"/>
    </source>
</evidence>
<keyword evidence="1" id="KW-0812">Transmembrane</keyword>
<dbReference type="Pfam" id="PF07690">
    <property type="entry name" value="MFS_1"/>
    <property type="match status" value="1"/>
</dbReference>
<organism evidence="4 5">
    <name type="scientific">Paradevosia tibetensis</name>
    <dbReference type="NCBI Taxonomy" id="1447062"/>
    <lineage>
        <taxon>Bacteria</taxon>
        <taxon>Pseudomonadati</taxon>
        <taxon>Pseudomonadota</taxon>
        <taxon>Alphaproteobacteria</taxon>
        <taxon>Hyphomicrobiales</taxon>
        <taxon>Devosiaceae</taxon>
        <taxon>Paradevosia</taxon>
    </lineage>
</organism>
<dbReference type="AlphaFoldDB" id="A0A5B9DRV8"/>
<dbReference type="InterPro" id="IPR036259">
    <property type="entry name" value="MFS_trans_sf"/>
</dbReference>
<dbReference type="InterPro" id="IPR011701">
    <property type="entry name" value="MFS"/>
</dbReference>
<keyword evidence="5" id="KW-1185">Reference proteome</keyword>
<dbReference type="Gene3D" id="1.20.1250.20">
    <property type="entry name" value="MFS general substrate transporter like domains"/>
    <property type="match status" value="1"/>
</dbReference>
<dbReference type="GO" id="GO:0022857">
    <property type="term" value="F:transmembrane transporter activity"/>
    <property type="evidence" value="ECO:0007669"/>
    <property type="project" value="InterPro"/>
</dbReference>
<gene>
    <name evidence="4" type="ORF">FNA67_19265</name>
</gene>
<dbReference type="OrthoDB" id="7944168at2"/>
<evidence type="ECO:0000313" key="5">
    <source>
        <dbReference type="Proteomes" id="UP000321062"/>
    </source>
</evidence>
<dbReference type="KEGG" id="yti:FNA67_19265"/>
<dbReference type="InterPro" id="IPR052528">
    <property type="entry name" value="Sugar_transport-like"/>
</dbReference>